<dbReference type="SFLD" id="SFLDG01129">
    <property type="entry name" value="C1.5:_HAD__Beta-PGM__Phosphata"/>
    <property type="match status" value="1"/>
</dbReference>
<organism evidence="5 6">
    <name type="scientific">Tranquillimonas rosea</name>
    <dbReference type="NCBI Taxonomy" id="641238"/>
    <lineage>
        <taxon>Bacteria</taxon>
        <taxon>Pseudomonadati</taxon>
        <taxon>Pseudomonadota</taxon>
        <taxon>Alphaproteobacteria</taxon>
        <taxon>Rhodobacterales</taxon>
        <taxon>Roseobacteraceae</taxon>
        <taxon>Tranquillimonas</taxon>
    </lineage>
</organism>
<dbReference type="InterPro" id="IPR051600">
    <property type="entry name" value="Beta-PGM-like"/>
</dbReference>
<dbReference type="SFLD" id="SFLDS00003">
    <property type="entry name" value="Haloacid_Dehalogenase"/>
    <property type="match status" value="1"/>
</dbReference>
<dbReference type="GO" id="GO:0046872">
    <property type="term" value="F:metal ion binding"/>
    <property type="evidence" value="ECO:0007669"/>
    <property type="project" value="UniProtKB-KW"/>
</dbReference>
<evidence type="ECO:0000256" key="1">
    <source>
        <dbReference type="ARBA" id="ARBA00001946"/>
    </source>
</evidence>
<dbReference type="Pfam" id="PF13419">
    <property type="entry name" value="HAD_2"/>
    <property type="match status" value="1"/>
</dbReference>
<dbReference type="EMBL" id="FOGU01000002">
    <property type="protein sequence ID" value="SER75375.1"/>
    <property type="molecule type" value="Genomic_DNA"/>
</dbReference>
<dbReference type="SFLD" id="SFLDG01135">
    <property type="entry name" value="C1.5.6:_HAD__Beta-PGM__Phospha"/>
    <property type="match status" value="1"/>
</dbReference>
<dbReference type="Gene3D" id="3.40.50.1000">
    <property type="entry name" value="HAD superfamily/HAD-like"/>
    <property type="match status" value="1"/>
</dbReference>
<dbReference type="STRING" id="641238.SAMN04490244_102423"/>
<proteinExistence type="inferred from homology"/>
<dbReference type="OrthoDB" id="9797743at2"/>
<sequence length="222" mass="23283">MIIFDCDGVLVDSEILSCGIDAGLMREAGHPITTEELIAGYIGRPKREIWAAIAEERGVSWPDGLIERAEAMLSERIATDLAPVEGVHAALEALDVPRAVASSSRLDKLHQSLRQCGLLGHFSPHVYSAEQVARGKPAPDVFLFAATRAAADARSCLVIEDSVAGVTAARAAGMTAIGFTGGRHSFPGHAEGLRAAGAVAVVTSMRDLPATAERLHAGIARV</sequence>
<dbReference type="InterPro" id="IPR023198">
    <property type="entry name" value="PGP-like_dom2"/>
</dbReference>
<dbReference type="GO" id="GO:0003824">
    <property type="term" value="F:catalytic activity"/>
    <property type="evidence" value="ECO:0007669"/>
    <property type="project" value="UniProtKB-ARBA"/>
</dbReference>
<evidence type="ECO:0000313" key="6">
    <source>
        <dbReference type="Proteomes" id="UP000198885"/>
    </source>
</evidence>
<dbReference type="InterPro" id="IPR041492">
    <property type="entry name" value="HAD_2"/>
</dbReference>
<keyword evidence="6" id="KW-1185">Reference proteome</keyword>
<gene>
    <name evidence="5" type="ORF">SAMN04490244_102423</name>
</gene>
<protein>
    <submittedName>
        <fullName evidence="5">Haloacid dehalogenase superfamily, subfamily IA, variant 3 with third motif having DD or ED</fullName>
    </submittedName>
</protein>
<name>A0A1H9RSE7_9RHOB</name>
<keyword evidence="3" id="KW-0479">Metal-binding</keyword>
<dbReference type="PANTHER" id="PTHR46193:SF10">
    <property type="entry name" value="6-PHOSPHOGLUCONATE PHOSPHATASE"/>
    <property type="match status" value="1"/>
</dbReference>
<dbReference type="AlphaFoldDB" id="A0A1H9RSE7"/>
<dbReference type="InterPro" id="IPR006439">
    <property type="entry name" value="HAD-SF_hydro_IA"/>
</dbReference>
<dbReference type="Proteomes" id="UP000198885">
    <property type="component" value="Unassembled WGS sequence"/>
</dbReference>
<evidence type="ECO:0000256" key="4">
    <source>
        <dbReference type="ARBA" id="ARBA00022842"/>
    </source>
</evidence>
<accession>A0A1H9RSE7</accession>
<comment type="cofactor">
    <cofactor evidence="1">
        <name>Mg(2+)</name>
        <dbReference type="ChEBI" id="CHEBI:18420"/>
    </cofactor>
</comment>
<comment type="similarity">
    <text evidence="2">Belongs to the HAD-like hydrolase superfamily. CbbY/CbbZ/Gph/YieH family.</text>
</comment>
<dbReference type="InterPro" id="IPR023214">
    <property type="entry name" value="HAD_sf"/>
</dbReference>
<dbReference type="Gene3D" id="1.10.150.240">
    <property type="entry name" value="Putative phosphatase, domain 2"/>
    <property type="match status" value="1"/>
</dbReference>
<dbReference type="SUPFAM" id="SSF56784">
    <property type="entry name" value="HAD-like"/>
    <property type="match status" value="1"/>
</dbReference>
<keyword evidence="4" id="KW-0460">Magnesium</keyword>
<evidence type="ECO:0000313" key="5">
    <source>
        <dbReference type="EMBL" id="SER75375.1"/>
    </source>
</evidence>
<dbReference type="InterPro" id="IPR036412">
    <property type="entry name" value="HAD-like_sf"/>
</dbReference>
<dbReference type="RefSeq" id="WP_092689369.1">
    <property type="nucleotide sequence ID" value="NZ_FOGU01000002.1"/>
</dbReference>
<evidence type="ECO:0000256" key="3">
    <source>
        <dbReference type="ARBA" id="ARBA00022723"/>
    </source>
</evidence>
<dbReference type="PANTHER" id="PTHR46193">
    <property type="entry name" value="6-PHOSPHOGLUCONATE PHOSPHATASE"/>
    <property type="match status" value="1"/>
</dbReference>
<reference evidence="5 6" key="1">
    <citation type="submission" date="2016-10" db="EMBL/GenBank/DDBJ databases">
        <authorList>
            <person name="de Groot N.N."/>
        </authorList>
    </citation>
    <scope>NUCLEOTIDE SEQUENCE [LARGE SCALE GENOMIC DNA]</scope>
    <source>
        <strain evidence="5 6">DSM 23042</strain>
    </source>
</reference>
<evidence type="ECO:0000256" key="2">
    <source>
        <dbReference type="ARBA" id="ARBA00006171"/>
    </source>
</evidence>
<dbReference type="NCBIfam" id="TIGR01509">
    <property type="entry name" value="HAD-SF-IA-v3"/>
    <property type="match status" value="1"/>
</dbReference>